<evidence type="ECO:0000313" key="2">
    <source>
        <dbReference type="Proteomes" id="UP000012063"/>
    </source>
</evidence>
<evidence type="ECO:0000313" key="1">
    <source>
        <dbReference type="EMBL" id="CCU80968.1"/>
    </source>
</evidence>
<accession>M5E4Q2</accession>
<dbReference type="AlphaFoldDB" id="M5E4Q2"/>
<reference evidence="2" key="1">
    <citation type="journal article" date="2013" name="Genome Announc.">
        <title>Genome Sequence of Halanaerobium saccharolyticum subsp. saccharolyticum Strain DSM 6643T, a Halophilic Hydrogen-Producing Bacterium.</title>
        <authorList>
            <person name="Kivisto A."/>
            <person name="Larjo A."/>
            <person name="Ciranna A."/>
            <person name="Santala V."/>
            <person name="Roos C."/>
            <person name="Karp M."/>
        </authorList>
    </citation>
    <scope>NUCLEOTIDE SEQUENCE [LARGE SCALE GENOMIC DNA]</scope>
    <source>
        <strain evidence="2">DSM 6643</strain>
    </source>
</reference>
<keyword evidence="2" id="KW-1185">Reference proteome</keyword>
<dbReference type="EMBL" id="CAUI01000023">
    <property type="protein sequence ID" value="CCU80968.1"/>
    <property type="molecule type" value="Genomic_DNA"/>
</dbReference>
<dbReference type="eggNOG" id="ENOG5031CUA">
    <property type="taxonomic scope" value="Bacteria"/>
</dbReference>
<dbReference type="Pfam" id="PF19891">
    <property type="entry name" value="DUF6364"/>
    <property type="match status" value="1"/>
</dbReference>
<dbReference type="Proteomes" id="UP000012063">
    <property type="component" value="Unassembled WGS sequence"/>
</dbReference>
<dbReference type="InParanoid" id="M5E4Q2"/>
<proteinExistence type="predicted"/>
<dbReference type="RefSeq" id="WP_005490285.1">
    <property type="nucleotide sequence ID" value="NZ_CAUI01000023.1"/>
</dbReference>
<gene>
    <name evidence="1" type="ORF">HSACCH_02467</name>
</gene>
<organism evidence="1 2">
    <name type="scientific">Halanaerobium saccharolyticum subsp. saccharolyticum DSM 6643</name>
    <dbReference type="NCBI Taxonomy" id="1293054"/>
    <lineage>
        <taxon>Bacteria</taxon>
        <taxon>Bacillati</taxon>
        <taxon>Bacillota</taxon>
        <taxon>Clostridia</taxon>
        <taxon>Halanaerobiales</taxon>
        <taxon>Halanaerobiaceae</taxon>
        <taxon>Halanaerobium</taxon>
    </lineage>
</organism>
<comment type="caution">
    <text evidence="1">The sequence shown here is derived from an EMBL/GenBank/DDBJ whole genome shotgun (WGS) entry which is preliminary data.</text>
</comment>
<name>M5E4Q2_9FIRM</name>
<dbReference type="OrthoDB" id="361839at2"/>
<protein>
    <submittedName>
        <fullName evidence="1">Uncharacterized protein</fullName>
    </submittedName>
</protein>
<sequence length="51" mass="6070">MKKKLTISINDDLIDFAHNFSKETNQSISHIVEEYLAELKKQHEKELKNRN</sequence>
<dbReference type="InterPro" id="IPR045944">
    <property type="entry name" value="DUF6364"/>
</dbReference>